<organism evidence="2 3">
    <name type="scientific">Drechslerella dactyloides</name>
    <name type="common">Nematode-trapping fungus</name>
    <name type="synonym">Arthrobotrys dactyloides</name>
    <dbReference type="NCBI Taxonomy" id="74499"/>
    <lineage>
        <taxon>Eukaryota</taxon>
        <taxon>Fungi</taxon>
        <taxon>Dikarya</taxon>
        <taxon>Ascomycota</taxon>
        <taxon>Pezizomycotina</taxon>
        <taxon>Orbiliomycetes</taxon>
        <taxon>Orbiliales</taxon>
        <taxon>Orbiliaceae</taxon>
        <taxon>Drechslerella</taxon>
    </lineage>
</organism>
<feature type="region of interest" description="Disordered" evidence="1">
    <location>
        <begin position="58"/>
        <end position="97"/>
    </location>
</feature>
<name>A0AAD6J520_DREDA</name>
<dbReference type="EMBL" id="JAQGDS010000001">
    <property type="protein sequence ID" value="KAJ6264703.1"/>
    <property type="molecule type" value="Genomic_DNA"/>
</dbReference>
<evidence type="ECO:0000313" key="2">
    <source>
        <dbReference type="EMBL" id="KAJ6264703.1"/>
    </source>
</evidence>
<proteinExistence type="predicted"/>
<keyword evidence="3" id="KW-1185">Reference proteome</keyword>
<reference evidence="2" key="1">
    <citation type="submission" date="2023-01" db="EMBL/GenBank/DDBJ databases">
        <title>The chitinases involved in constricting ring structure development in the nematode-trapping fungus Drechslerella dactyloides.</title>
        <authorList>
            <person name="Wang R."/>
            <person name="Zhang L."/>
            <person name="Tang P."/>
            <person name="Li S."/>
            <person name="Liang L."/>
        </authorList>
    </citation>
    <scope>NUCLEOTIDE SEQUENCE</scope>
    <source>
        <strain evidence="2">YMF1.00031</strain>
    </source>
</reference>
<evidence type="ECO:0000313" key="3">
    <source>
        <dbReference type="Proteomes" id="UP001221413"/>
    </source>
</evidence>
<evidence type="ECO:0000256" key="1">
    <source>
        <dbReference type="SAM" id="MobiDB-lite"/>
    </source>
</evidence>
<dbReference type="AlphaFoldDB" id="A0AAD6J520"/>
<dbReference type="Proteomes" id="UP001221413">
    <property type="component" value="Unassembled WGS sequence"/>
</dbReference>
<comment type="caution">
    <text evidence="2">The sequence shown here is derived from an EMBL/GenBank/DDBJ whole genome shotgun (WGS) entry which is preliminary data.</text>
</comment>
<feature type="region of interest" description="Disordered" evidence="1">
    <location>
        <begin position="1"/>
        <end position="31"/>
    </location>
</feature>
<accession>A0AAD6J520</accession>
<gene>
    <name evidence="2" type="ORF">Dda_0853</name>
</gene>
<protein>
    <submittedName>
        <fullName evidence="2">Uncharacterized protein</fullName>
    </submittedName>
</protein>
<sequence length="127" mass="14801">MMKKKTKKKQTETENMSKKKRKRKKKKKKLRLTLLLLGSNGATGRLLSQAPTTAWLQLNKQRGRRAGSNEEAAAGRRRRRRRRLESWQTENQRHDSSLTMRLTIMREERNAVLEAGLTMQRPTSTNG</sequence>
<feature type="compositionally biased region" description="Basic residues" evidence="1">
    <location>
        <begin position="18"/>
        <end position="31"/>
    </location>
</feature>